<dbReference type="InterPro" id="IPR001173">
    <property type="entry name" value="Glyco_trans_2-like"/>
</dbReference>
<dbReference type="SUPFAM" id="SSF53448">
    <property type="entry name" value="Nucleotide-diphospho-sugar transferases"/>
    <property type="match status" value="1"/>
</dbReference>
<proteinExistence type="predicted"/>
<protein>
    <recommendedName>
        <fullName evidence="1">Glycosyltransferase 2-like domain-containing protein</fullName>
    </recommendedName>
</protein>
<dbReference type="InterPro" id="IPR029044">
    <property type="entry name" value="Nucleotide-diphossugar_trans"/>
</dbReference>
<dbReference type="GO" id="GO:0016758">
    <property type="term" value="F:hexosyltransferase activity"/>
    <property type="evidence" value="ECO:0007669"/>
    <property type="project" value="UniProtKB-ARBA"/>
</dbReference>
<accession>A0A814LGG6</accession>
<dbReference type="PANTHER" id="PTHR22916">
    <property type="entry name" value="GLYCOSYLTRANSFERASE"/>
    <property type="match status" value="1"/>
</dbReference>
<dbReference type="Gene3D" id="3.90.550.10">
    <property type="entry name" value="Spore Coat Polysaccharide Biosynthesis Protein SpsA, Chain A"/>
    <property type="match status" value="1"/>
</dbReference>
<evidence type="ECO:0000259" key="1">
    <source>
        <dbReference type="Pfam" id="PF00535"/>
    </source>
</evidence>
<evidence type="ECO:0000313" key="2">
    <source>
        <dbReference type="EMBL" id="CAF1063197.1"/>
    </source>
</evidence>
<dbReference type="Pfam" id="PF00535">
    <property type="entry name" value="Glycos_transf_2"/>
    <property type="match status" value="1"/>
</dbReference>
<evidence type="ECO:0000313" key="3">
    <source>
        <dbReference type="Proteomes" id="UP000663889"/>
    </source>
</evidence>
<feature type="domain" description="Glycosyltransferase 2-like" evidence="1">
    <location>
        <begin position="6"/>
        <end position="186"/>
    </location>
</feature>
<dbReference type="PANTHER" id="PTHR22916:SF3">
    <property type="entry name" value="UDP-GLCNAC:BETAGAL BETA-1,3-N-ACETYLGLUCOSAMINYLTRANSFERASE-LIKE PROTEIN 1"/>
    <property type="match status" value="1"/>
</dbReference>
<name>A0A814LGG6_9BILA</name>
<reference evidence="2" key="1">
    <citation type="submission" date="2021-02" db="EMBL/GenBank/DDBJ databases">
        <authorList>
            <person name="Nowell W R."/>
        </authorList>
    </citation>
    <scope>NUCLEOTIDE SEQUENCE</scope>
</reference>
<dbReference type="EMBL" id="CAJNOU010000678">
    <property type="protein sequence ID" value="CAF1063197.1"/>
    <property type="molecule type" value="Genomic_DNA"/>
</dbReference>
<comment type="caution">
    <text evidence="2">The sequence shown here is derived from an EMBL/GenBank/DDBJ whole genome shotgun (WGS) entry which is preliminary data.</text>
</comment>
<gene>
    <name evidence="2" type="ORF">SEV965_LOCUS13956</name>
</gene>
<dbReference type="Proteomes" id="UP000663889">
    <property type="component" value="Unassembled WGS sequence"/>
</dbReference>
<organism evidence="2 3">
    <name type="scientific">Rotaria sordida</name>
    <dbReference type="NCBI Taxonomy" id="392033"/>
    <lineage>
        <taxon>Eukaryota</taxon>
        <taxon>Metazoa</taxon>
        <taxon>Spiralia</taxon>
        <taxon>Gnathifera</taxon>
        <taxon>Rotifera</taxon>
        <taxon>Eurotatoria</taxon>
        <taxon>Bdelloidea</taxon>
        <taxon>Philodinida</taxon>
        <taxon>Philodinidae</taxon>
        <taxon>Rotaria</taxon>
    </lineage>
</organism>
<sequence>MSIDVSIIMPVRNAAQWLNETFESLMKQIIENINIELSIYNDGSSASGSSLRDETLNIIEQWRKQLELKYKLIVHGYENEEARGVGYGKNRAVQYSSGRFLCFQDADDLMCPNRIHRQYHVAINEKDDAILIGSKYERIPEGSTDRYTQWANNLTEEQLYTQIYLAHGPTLIMPTWFCSRSWFDRLGGFDEIAKGHCEDLTFFFKHLRNGGRLYRVNEILLYYRYHSEATTFSVHEKLCETRSKMDVKVLKDVIWSVRIQEIQLNIINNLEKLTIWNAGKQGRKFYRSLNDINKHKIICFCDMDPKKISKGFYTDELSQDKRRIPVIHFTQAIPPIIICVKLIMTKAQFLDLPNELFPFIFQYLNSTNLIKTFFNVESLRIQTLIQSFLSHLDISQETDQWIQTYLPILFNQYNIIALRLQDKHINLILKNFLLNKIQSIHLFSSDWNTDLLKEGLNHFRQCLKQLSITFTYPHGKGDIASHLFQCDCQLEHLNITGRFLFFDNNDINTCTRLTYLSIGLEGMYRVFILIKHLPNLEQLKVKFRIEERMIQPTLYVENVTLCKTLHRVTFTGCTKYFEYFEHFFTTFGSTIKYLTINIDLMYNIVDGKRLEQELLSKMPCLLSLNLIIHSIIPHCDPIAIETFQNSSWQNLNPIVYWNDIHAHQHTIFTLPYRSNRFKHLSNDFISSCISNRVVSLCFEHVRILSLISTTPLTLEIFEFIEKGFPNIKTLELTNPLKSSRFQHERKRNRNISHISDIFLLNNSLQLPSITKFCFLLRSQYDDYKIFRRFLYLLPSLVYLQMFIGRSLFHEILIYEHEDNFIRCALNRIKLLQRIRFYDGKNLLSNEELHILFPNAQILFDYDDLYAIDLLKIFSDFKSYRLQTLIQPFISRLDVSQESDEWIENYLSNVLTKYKIIALRLQMNHLVMIPEHLLSINIQSMEVINWDVLTDFSKKTMIYLRQNLQKLSLVQPNDNESSDLPDLLFRSDSQLKHLIIKDCTLYFFNDDIEICTRLTYLSIELEGMNPLFILIQHLPNLQKLKVKIQSQECIVQTAPNTNGVKPCNKLHSVTFTGWIKYFNHLESFFDTFGSTIEYLSLNIDSQYHLFDGKRLEHGILDKMPRLSSLNLIIFSSLVDNDPIEIETFQSFTWQNFNPIVYWNDVRAQQHTLFTLPYKSDKFEYFSNDFVSNCVSNQSVSICFKRVRTLSLIATTPLNLETFLFIEKIFPNITTIKLTHWIISSLDENENEEDRNVTIMSEDLLLDNSLQLPTVTKFCISLWFPFNDYKIFRRFIQIFPNLICLELDIEQSLLHDILKYEHEDKFVKTILARIEQLNITYMDEKNTLTDAEIYYLFPNVKNLVKQNCYDSG</sequence>